<dbReference type="Proteomes" id="UP000252519">
    <property type="component" value="Unassembled WGS sequence"/>
</dbReference>
<evidence type="ECO:0000313" key="2">
    <source>
        <dbReference type="Proteomes" id="UP000252519"/>
    </source>
</evidence>
<dbReference type="Gene3D" id="3.40.33.10">
    <property type="entry name" value="CAP"/>
    <property type="match status" value="1"/>
</dbReference>
<comment type="caution">
    <text evidence="1">The sequence shown here is derived from an EMBL/GenBank/DDBJ whole genome shotgun (WGS) entry which is preliminary data.</text>
</comment>
<keyword evidence="2" id="KW-1185">Reference proteome</keyword>
<dbReference type="EMBL" id="JOJR01000926">
    <property type="protein sequence ID" value="RCN33407.1"/>
    <property type="molecule type" value="Genomic_DNA"/>
</dbReference>
<dbReference type="InterPro" id="IPR035940">
    <property type="entry name" value="CAP_sf"/>
</dbReference>
<sequence length="110" mass="12099">MTDAQNRYIKEDMQGSMEKWANMANGKNTKIGCSYNKIKGSTLFLCAYDDNAVKDEKVIYEPGKPCKKDQDCTTYQRSKCGGSGLCKGTPEPGYKKKGNGILLDPATNIS</sequence>
<evidence type="ECO:0000313" key="1">
    <source>
        <dbReference type="EMBL" id="RCN33407.1"/>
    </source>
</evidence>
<dbReference type="SUPFAM" id="SSF55797">
    <property type="entry name" value="PR-1-like"/>
    <property type="match status" value="1"/>
</dbReference>
<evidence type="ECO:0008006" key="3">
    <source>
        <dbReference type="Google" id="ProtNLM"/>
    </source>
</evidence>
<dbReference type="AlphaFoldDB" id="A0A368FT41"/>
<reference evidence="1 2" key="1">
    <citation type="submission" date="2014-10" db="EMBL/GenBank/DDBJ databases">
        <title>Draft genome of the hookworm Ancylostoma caninum.</title>
        <authorList>
            <person name="Mitreva M."/>
        </authorList>
    </citation>
    <scope>NUCLEOTIDE SEQUENCE [LARGE SCALE GENOMIC DNA]</scope>
    <source>
        <strain evidence="1 2">Baltimore</strain>
    </source>
</reference>
<name>A0A368FT41_ANCCA</name>
<dbReference type="STRING" id="29170.A0A368FT41"/>
<proteinExistence type="predicted"/>
<organism evidence="1 2">
    <name type="scientific">Ancylostoma caninum</name>
    <name type="common">Dog hookworm</name>
    <dbReference type="NCBI Taxonomy" id="29170"/>
    <lineage>
        <taxon>Eukaryota</taxon>
        <taxon>Metazoa</taxon>
        <taxon>Ecdysozoa</taxon>
        <taxon>Nematoda</taxon>
        <taxon>Chromadorea</taxon>
        <taxon>Rhabditida</taxon>
        <taxon>Rhabditina</taxon>
        <taxon>Rhabditomorpha</taxon>
        <taxon>Strongyloidea</taxon>
        <taxon>Ancylostomatidae</taxon>
        <taxon>Ancylostomatinae</taxon>
        <taxon>Ancylostoma</taxon>
    </lineage>
</organism>
<accession>A0A368FT41</accession>
<dbReference type="OrthoDB" id="5787439at2759"/>
<gene>
    <name evidence="1" type="ORF">ANCCAN_20756</name>
</gene>
<protein>
    <recommendedName>
        <fullName evidence="3">SCP domain-containing protein</fullName>
    </recommendedName>
</protein>